<name>A0A7M7PSJ0_STRPU</name>
<dbReference type="AlphaFoldDB" id="A0A7M7PSJ0"/>
<dbReference type="InterPro" id="IPR011992">
    <property type="entry name" value="EF-hand-dom_pair"/>
</dbReference>
<evidence type="ECO:0000313" key="4">
    <source>
        <dbReference type="EnsemblMetazoa" id="XP_030854908"/>
    </source>
</evidence>
<keyword evidence="2" id="KW-0106">Calcium</keyword>
<dbReference type="PANTHER" id="PTHR23048:SF0">
    <property type="entry name" value="CALMODULIN LIKE 3"/>
    <property type="match status" value="1"/>
</dbReference>
<evidence type="ECO:0000256" key="1">
    <source>
        <dbReference type="ARBA" id="ARBA00022737"/>
    </source>
</evidence>
<dbReference type="SMART" id="SM00054">
    <property type="entry name" value="EFh"/>
    <property type="match status" value="3"/>
</dbReference>
<dbReference type="KEGG" id="spu:115929580"/>
<dbReference type="Gene3D" id="1.10.238.10">
    <property type="entry name" value="EF-hand"/>
    <property type="match status" value="1"/>
</dbReference>
<feature type="domain" description="EF-hand" evidence="3">
    <location>
        <begin position="62"/>
        <end position="97"/>
    </location>
</feature>
<keyword evidence="5" id="KW-1185">Reference proteome</keyword>
<evidence type="ECO:0000256" key="2">
    <source>
        <dbReference type="ARBA" id="ARBA00022837"/>
    </source>
</evidence>
<reference evidence="4" key="2">
    <citation type="submission" date="2021-01" db="UniProtKB">
        <authorList>
            <consortium name="EnsemblMetazoa"/>
        </authorList>
    </citation>
    <scope>IDENTIFICATION</scope>
</reference>
<feature type="domain" description="EF-hand" evidence="3">
    <location>
        <begin position="26"/>
        <end position="61"/>
    </location>
</feature>
<dbReference type="InterPro" id="IPR050230">
    <property type="entry name" value="CALM/Myosin/TropC-like"/>
</dbReference>
<dbReference type="GeneID" id="115929580"/>
<dbReference type="PROSITE" id="PS50222">
    <property type="entry name" value="EF_HAND_2"/>
    <property type="match status" value="2"/>
</dbReference>
<dbReference type="FunFam" id="1.10.238.10:FF:000001">
    <property type="entry name" value="Calmodulin 1"/>
    <property type="match status" value="1"/>
</dbReference>
<sequence>MMLILNRNGTIDFNEFVTMISQKMKRKKKKYVKAFRNLDKDNNGFLCPDELRQAMLTVDPPMTEEDIKTVIKKTDLNDDGKVDLKEFKRAIKASFFSGDDE</sequence>
<evidence type="ECO:0000313" key="5">
    <source>
        <dbReference type="Proteomes" id="UP000007110"/>
    </source>
</evidence>
<proteinExistence type="predicted"/>
<dbReference type="CDD" id="cd00051">
    <property type="entry name" value="EFh"/>
    <property type="match status" value="1"/>
</dbReference>
<dbReference type="Pfam" id="PF13202">
    <property type="entry name" value="EF-hand_5"/>
    <property type="match status" value="1"/>
</dbReference>
<dbReference type="PROSITE" id="PS00018">
    <property type="entry name" value="EF_HAND_1"/>
    <property type="match status" value="2"/>
</dbReference>
<protein>
    <recommendedName>
        <fullName evidence="3">EF-hand domain-containing protein</fullName>
    </recommendedName>
</protein>
<dbReference type="InParanoid" id="A0A7M7PSJ0"/>
<dbReference type="GO" id="GO:0005509">
    <property type="term" value="F:calcium ion binding"/>
    <property type="evidence" value="ECO:0007669"/>
    <property type="project" value="InterPro"/>
</dbReference>
<dbReference type="Pfam" id="PF13499">
    <property type="entry name" value="EF-hand_7"/>
    <property type="match status" value="1"/>
</dbReference>
<keyword evidence="1" id="KW-0677">Repeat</keyword>
<dbReference type="PANTHER" id="PTHR23048">
    <property type="entry name" value="MYOSIN LIGHT CHAIN 1, 3"/>
    <property type="match status" value="1"/>
</dbReference>
<dbReference type="SUPFAM" id="SSF47473">
    <property type="entry name" value="EF-hand"/>
    <property type="match status" value="1"/>
</dbReference>
<evidence type="ECO:0000259" key="3">
    <source>
        <dbReference type="PROSITE" id="PS50222"/>
    </source>
</evidence>
<organism evidence="4 5">
    <name type="scientific">Strongylocentrotus purpuratus</name>
    <name type="common">Purple sea urchin</name>
    <dbReference type="NCBI Taxonomy" id="7668"/>
    <lineage>
        <taxon>Eukaryota</taxon>
        <taxon>Metazoa</taxon>
        <taxon>Echinodermata</taxon>
        <taxon>Eleutherozoa</taxon>
        <taxon>Echinozoa</taxon>
        <taxon>Echinoidea</taxon>
        <taxon>Euechinoidea</taxon>
        <taxon>Echinacea</taxon>
        <taxon>Camarodonta</taxon>
        <taxon>Echinidea</taxon>
        <taxon>Strongylocentrotidae</taxon>
        <taxon>Strongylocentrotus</taxon>
    </lineage>
</organism>
<reference evidence="5" key="1">
    <citation type="submission" date="2015-02" db="EMBL/GenBank/DDBJ databases">
        <title>Genome sequencing for Strongylocentrotus purpuratus.</title>
        <authorList>
            <person name="Murali S."/>
            <person name="Liu Y."/>
            <person name="Vee V."/>
            <person name="English A."/>
            <person name="Wang M."/>
            <person name="Skinner E."/>
            <person name="Han Y."/>
            <person name="Muzny D.M."/>
            <person name="Worley K.C."/>
            <person name="Gibbs R.A."/>
        </authorList>
    </citation>
    <scope>NUCLEOTIDE SEQUENCE</scope>
</reference>
<dbReference type="RefSeq" id="XP_030854908.1">
    <property type="nucleotide sequence ID" value="XM_030999048.1"/>
</dbReference>
<dbReference type="InterPro" id="IPR018247">
    <property type="entry name" value="EF_Hand_1_Ca_BS"/>
</dbReference>
<accession>A0A7M7PSJ0</accession>
<dbReference type="Proteomes" id="UP000007110">
    <property type="component" value="Unassembled WGS sequence"/>
</dbReference>
<dbReference type="OrthoDB" id="26525at2759"/>
<dbReference type="InterPro" id="IPR002048">
    <property type="entry name" value="EF_hand_dom"/>
</dbReference>
<dbReference type="EnsemblMetazoa" id="XM_030999048">
    <property type="protein sequence ID" value="XP_030854908"/>
    <property type="gene ID" value="LOC115929580"/>
</dbReference>